<gene>
    <name evidence="6" type="ORF">SAMN05216497_11624</name>
</gene>
<dbReference type="Proteomes" id="UP000198811">
    <property type="component" value="Unassembled WGS sequence"/>
</dbReference>
<dbReference type="InterPro" id="IPR016667">
    <property type="entry name" value="Caps_polysacc_synth_CpsB/CapC"/>
</dbReference>
<comment type="caution">
    <text evidence="6">The sequence shown here is derived from an EMBL/GenBank/DDBJ whole genome shotgun (WGS) entry which is preliminary data.</text>
</comment>
<dbReference type="Pfam" id="PF19567">
    <property type="entry name" value="CpsB_CapC"/>
    <property type="match status" value="1"/>
</dbReference>
<evidence type="ECO:0000256" key="2">
    <source>
        <dbReference type="ARBA" id="ARBA00013064"/>
    </source>
</evidence>
<accession>A0ABY0QMM3</accession>
<keyword evidence="4" id="KW-0904">Protein phosphatase</keyword>
<evidence type="ECO:0000313" key="7">
    <source>
        <dbReference type="Proteomes" id="UP000198811"/>
    </source>
</evidence>
<organism evidence="6 7">
    <name type="scientific">Clostridium cochlearium</name>
    <dbReference type="NCBI Taxonomy" id="1494"/>
    <lineage>
        <taxon>Bacteria</taxon>
        <taxon>Bacillati</taxon>
        <taxon>Bacillota</taxon>
        <taxon>Clostridia</taxon>
        <taxon>Eubacteriales</taxon>
        <taxon>Clostridiaceae</taxon>
        <taxon>Clostridium</taxon>
    </lineage>
</organism>
<name>A0ABY0QMM3_CLOCO</name>
<proteinExistence type="inferred from homology"/>
<reference evidence="6 7" key="1">
    <citation type="submission" date="2016-10" db="EMBL/GenBank/DDBJ databases">
        <authorList>
            <person name="Varghese N."/>
            <person name="Submissions S."/>
        </authorList>
    </citation>
    <scope>NUCLEOTIDE SEQUENCE [LARGE SCALE GENOMIC DNA]</scope>
    <source>
        <strain evidence="6 7">NLAE-zl-C224</strain>
    </source>
</reference>
<dbReference type="RefSeq" id="WP_089866824.1">
    <property type="nucleotide sequence ID" value="NZ_FNGL01000016.1"/>
</dbReference>
<dbReference type="Gene3D" id="3.20.20.140">
    <property type="entry name" value="Metal-dependent hydrolases"/>
    <property type="match status" value="1"/>
</dbReference>
<evidence type="ECO:0000256" key="5">
    <source>
        <dbReference type="ARBA" id="ARBA00051722"/>
    </source>
</evidence>
<evidence type="ECO:0000256" key="3">
    <source>
        <dbReference type="ARBA" id="ARBA00022801"/>
    </source>
</evidence>
<comment type="similarity">
    <text evidence="1">Belongs to the metallo-dependent hydrolases superfamily. CpsB/CapC family.</text>
</comment>
<sequence>MLDIHCHIIPSVDDGADSLETSFDMLKIAEKYSTKVIIATPHFWRGHYENSYLDVVEKVKKLNEKIIENKMNIKILPGQEIFLDNKTNKLYKEGIVNCLNGGKYMLIELPMMDMPKSALDNIYELRIKGITPILAHPERYKYIVEKPSNINQFIREGCLIQINTGSIKGIFGKKVKKTAEILIEHGICNFIASDAHTIGNRCPGLLSSLEKVKSINKEVYLNFKDNCNMLLENKIINTDFEEIKEKKSIFSLLFKKKWSE</sequence>
<dbReference type="PANTHER" id="PTHR39181:SF1">
    <property type="entry name" value="TYROSINE-PROTEIN PHOSPHATASE YWQE"/>
    <property type="match status" value="1"/>
</dbReference>
<evidence type="ECO:0000256" key="4">
    <source>
        <dbReference type="ARBA" id="ARBA00022912"/>
    </source>
</evidence>
<keyword evidence="7" id="KW-1185">Reference proteome</keyword>
<dbReference type="PIRSF" id="PIRSF016557">
    <property type="entry name" value="Caps_synth_CpsB"/>
    <property type="match status" value="1"/>
</dbReference>
<evidence type="ECO:0000313" key="6">
    <source>
        <dbReference type="EMBL" id="SDL28303.1"/>
    </source>
</evidence>
<comment type="catalytic activity">
    <reaction evidence="5">
        <text>O-phospho-L-tyrosyl-[protein] + H2O = L-tyrosyl-[protein] + phosphate</text>
        <dbReference type="Rhea" id="RHEA:10684"/>
        <dbReference type="Rhea" id="RHEA-COMP:10136"/>
        <dbReference type="Rhea" id="RHEA-COMP:20101"/>
        <dbReference type="ChEBI" id="CHEBI:15377"/>
        <dbReference type="ChEBI" id="CHEBI:43474"/>
        <dbReference type="ChEBI" id="CHEBI:46858"/>
        <dbReference type="ChEBI" id="CHEBI:61978"/>
        <dbReference type="EC" id="3.1.3.48"/>
    </reaction>
</comment>
<dbReference type="EC" id="3.1.3.48" evidence="2"/>
<dbReference type="InterPro" id="IPR016195">
    <property type="entry name" value="Pol/histidinol_Pase-like"/>
</dbReference>
<evidence type="ECO:0000256" key="1">
    <source>
        <dbReference type="ARBA" id="ARBA00005750"/>
    </source>
</evidence>
<dbReference type="SUPFAM" id="SSF89550">
    <property type="entry name" value="PHP domain-like"/>
    <property type="match status" value="1"/>
</dbReference>
<dbReference type="PANTHER" id="PTHR39181">
    <property type="entry name" value="TYROSINE-PROTEIN PHOSPHATASE YWQE"/>
    <property type="match status" value="1"/>
</dbReference>
<keyword evidence="3" id="KW-0378">Hydrolase</keyword>
<dbReference type="EMBL" id="FNGL01000016">
    <property type="protein sequence ID" value="SDL28303.1"/>
    <property type="molecule type" value="Genomic_DNA"/>
</dbReference>
<protein>
    <recommendedName>
        <fullName evidence="2">protein-tyrosine-phosphatase</fullName>
        <ecNumber evidence="2">3.1.3.48</ecNumber>
    </recommendedName>
</protein>